<accession>A0ABQ0C6S1</accession>
<gene>
    <name evidence="1" type="ORF">SIID45300_00889</name>
</gene>
<dbReference type="RefSeq" id="WP_420904307.1">
    <property type="nucleotide sequence ID" value="NZ_BAAFGK010000004.1"/>
</dbReference>
<dbReference type="EMBL" id="BAAFGK010000004">
    <property type="protein sequence ID" value="GAB0056581.1"/>
    <property type="molecule type" value="Genomic_DNA"/>
</dbReference>
<evidence type="ECO:0000313" key="2">
    <source>
        <dbReference type="Proteomes" id="UP001628193"/>
    </source>
</evidence>
<comment type="caution">
    <text evidence="1">The sequence shown here is derived from an EMBL/GenBank/DDBJ whole genome shotgun (WGS) entry which is preliminary data.</text>
</comment>
<name>A0ABQ0C6S1_9PROT</name>
<organism evidence="1 2">
    <name type="scientific">Candidatus Magnetaquiglobus chichijimensis</name>
    <dbReference type="NCBI Taxonomy" id="3141448"/>
    <lineage>
        <taxon>Bacteria</taxon>
        <taxon>Pseudomonadati</taxon>
        <taxon>Pseudomonadota</taxon>
        <taxon>Magnetococcia</taxon>
        <taxon>Magnetococcales</taxon>
        <taxon>Candidatus Magnetaquicoccaceae</taxon>
        <taxon>Candidatus Magnetaquiglobus</taxon>
    </lineage>
</organism>
<evidence type="ECO:0000313" key="1">
    <source>
        <dbReference type="EMBL" id="GAB0056581.1"/>
    </source>
</evidence>
<keyword evidence="2" id="KW-1185">Reference proteome</keyword>
<reference evidence="1 2" key="1">
    <citation type="submission" date="2024-09" db="EMBL/GenBank/DDBJ databases">
        <title>Draft genome sequence of Candidatus Magnetaquicoccaceae bacterium FCR-1.</title>
        <authorList>
            <person name="Shimoshige H."/>
            <person name="Shimamura S."/>
            <person name="Taoka A."/>
            <person name="Kobayashi H."/>
            <person name="Maekawa T."/>
        </authorList>
    </citation>
    <scope>NUCLEOTIDE SEQUENCE [LARGE SCALE GENOMIC DNA]</scope>
    <source>
        <strain evidence="1 2">FCR-1</strain>
    </source>
</reference>
<proteinExistence type="predicted"/>
<sequence>MNTTYQTFAQDLHKLYQGAREHVHIALGDNGYSICHNDHPQVGDCMIEGIPELGIAQELSEMLTGELENGFLDAHQRSGLVFG</sequence>
<dbReference type="Proteomes" id="UP001628193">
    <property type="component" value="Unassembled WGS sequence"/>
</dbReference>
<protein>
    <submittedName>
        <fullName evidence="1">Uncharacterized protein</fullName>
    </submittedName>
</protein>